<organism evidence="2 3">
    <name type="scientific">Sphenostylis stenocarpa</name>
    <dbReference type="NCBI Taxonomy" id="92480"/>
    <lineage>
        <taxon>Eukaryota</taxon>
        <taxon>Viridiplantae</taxon>
        <taxon>Streptophyta</taxon>
        <taxon>Embryophyta</taxon>
        <taxon>Tracheophyta</taxon>
        <taxon>Spermatophyta</taxon>
        <taxon>Magnoliopsida</taxon>
        <taxon>eudicotyledons</taxon>
        <taxon>Gunneridae</taxon>
        <taxon>Pentapetalae</taxon>
        <taxon>rosids</taxon>
        <taxon>fabids</taxon>
        <taxon>Fabales</taxon>
        <taxon>Fabaceae</taxon>
        <taxon>Papilionoideae</taxon>
        <taxon>50 kb inversion clade</taxon>
        <taxon>NPAAA clade</taxon>
        <taxon>indigoferoid/millettioid clade</taxon>
        <taxon>Phaseoleae</taxon>
        <taxon>Sphenostylis</taxon>
    </lineage>
</organism>
<dbReference type="InterPro" id="IPR050317">
    <property type="entry name" value="Plant_Fungal_Acyltransferase"/>
</dbReference>
<evidence type="ECO:0000313" key="2">
    <source>
        <dbReference type="EMBL" id="CAJ1964467.1"/>
    </source>
</evidence>
<dbReference type="InterPro" id="IPR023213">
    <property type="entry name" value="CAT-like_dom_sf"/>
</dbReference>
<dbReference type="Gramene" id="rna-AYBTSS11_LOCUS20329">
    <property type="protein sequence ID" value="CAJ1964467.1"/>
    <property type="gene ID" value="gene-AYBTSS11_LOCUS20329"/>
</dbReference>
<sequence length="462" mass="52074">MVTIVASHRIFPNQETPKGRLWLSDSDQVGRSGHTPNIYVYEAKHNDETIERLRNSLGEILVHYYPVAGRLSLAESGRIEVDCNAKGVTLLEAQTTTSFANYDFSPSEYVKELIPKIDYTQSIEEIPLLFVQLTRFHGGQGFVIGVAFSHPLSDALGYFQFMNSWAKLGRGETLEPHELPYLDRTILKLQHSPSTSPCFDHPELKSLPLKLGSSDINAEQSKKTSAVLLKLTPQQVENLKKEANETPLREGVRPYSRFEAIAAHIWRCASKARELEEKQPTLVRFNASIRSRIIPPLPRNYFGNALAATVTPKCYVGEIISKPLSYAAQKVREGIEKLTNEYIRSQLEIALGEEQLDCIRAFFSGQGERRNSAFAGNPNLQMTSWMSMPVYEADFGWGKPVYFGLAYVFPQDRAVILLGPHGDETVIVSMHFQAEHLQLFKKFFYQSTLQENGDLGSVKSRL</sequence>
<dbReference type="EMBL" id="OY731403">
    <property type="protein sequence ID" value="CAJ1964467.1"/>
    <property type="molecule type" value="Genomic_DNA"/>
</dbReference>
<proteinExistence type="inferred from homology"/>
<reference evidence="2" key="1">
    <citation type="submission" date="2023-10" db="EMBL/GenBank/DDBJ databases">
        <authorList>
            <person name="Domelevo Entfellner J.-B."/>
        </authorList>
    </citation>
    <scope>NUCLEOTIDE SEQUENCE</scope>
</reference>
<dbReference type="Pfam" id="PF02458">
    <property type="entry name" value="Transferase"/>
    <property type="match status" value="1"/>
</dbReference>
<evidence type="ECO:0000313" key="3">
    <source>
        <dbReference type="Proteomes" id="UP001189624"/>
    </source>
</evidence>
<comment type="similarity">
    <text evidence="1">Belongs to the plant acyltransferase family.</text>
</comment>
<gene>
    <name evidence="2" type="ORF">AYBTSS11_LOCUS20329</name>
</gene>
<keyword evidence="3" id="KW-1185">Reference proteome</keyword>
<name>A0AA86T6P2_9FABA</name>
<dbReference type="Gene3D" id="3.30.559.10">
    <property type="entry name" value="Chloramphenicol acetyltransferase-like domain"/>
    <property type="match status" value="2"/>
</dbReference>
<dbReference type="GO" id="GO:0016747">
    <property type="term" value="F:acyltransferase activity, transferring groups other than amino-acyl groups"/>
    <property type="evidence" value="ECO:0007669"/>
    <property type="project" value="TreeGrafter"/>
</dbReference>
<dbReference type="PANTHER" id="PTHR31642:SF175">
    <property type="entry name" value="SPERMIDINE HYDROXYCINNAMOYL TRANSFERASE"/>
    <property type="match status" value="1"/>
</dbReference>
<dbReference type="AlphaFoldDB" id="A0AA86T6P2"/>
<dbReference type="PANTHER" id="PTHR31642">
    <property type="entry name" value="TRICHOTHECENE 3-O-ACETYLTRANSFERASE"/>
    <property type="match status" value="1"/>
</dbReference>
<dbReference type="Proteomes" id="UP001189624">
    <property type="component" value="Chromosome 6"/>
</dbReference>
<protein>
    <submittedName>
        <fullName evidence="2">Uncharacterized protein</fullName>
    </submittedName>
</protein>
<accession>A0AA86T6P2</accession>
<evidence type="ECO:0000256" key="1">
    <source>
        <dbReference type="ARBA" id="ARBA00009861"/>
    </source>
</evidence>